<keyword evidence="8" id="KW-0472">Membrane</keyword>
<dbReference type="PANTHER" id="PTHR43390">
    <property type="entry name" value="SIGNAL PEPTIDASE I"/>
    <property type="match status" value="1"/>
</dbReference>
<feature type="transmembrane region" description="Helical" evidence="8">
    <location>
        <begin position="32"/>
        <end position="49"/>
    </location>
</feature>
<feature type="domain" description="Peptidase S26" evidence="9">
    <location>
        <begin position="456"/>
        <end position="496"/>
    </location>
</feature>
<evidence type="ECO:0000259" key="9">
    <source>
        <dbReference type="Pfam" id="PF10502"/>
    </source>
</evidence>
<dbReference type="InterPro" id="IPR036286">
    <property type="entry name" value="LexA/Signal_pep-like_sf"/>
</dbReference>
<dbReference type="PROSITE" id="PS00760">
    <property type="entry name" value="SPASE_I_2"/>
    <property type="match status" value="1"/>
</dbReference>
<dbReference type="GO" id="GO:0006465">
    <property type="term" value="P:signal peptide processing"/>
    <property type="evidence" value="ECO:0007669"/>
    <property type="project" value="InterPro"/>
</dbReference>
<dbReference type="InterPro" id="IPR000223">
    <property type="entry name" value="Pept_S26A_signal_pept_1"/>
</dbReference>
<dbReference type="PRINTS" id="PR00727">
    <property type="entry name" value="LEADERPTASE"/>
</dbReference>
<keyword evidence="8" id="KW-1133">Transmembrane helix</keyword>
<evidence type="ECO:0000256" key="4">
    <source>
        <dbReference type="ARBA" id="ARBA00019232"/>
    </source>
</evidence>
<feature type="active site" evidence="7">
    <location>
        <position position="59"/>
    </location>
</feature>
<dbReference type="Gene3D" id="2.10.109.10">
    <property type="entry name" value="Umud Fragment, subunit A"/>
    <property type="match status" value="2"/>
</dbReference>
<name>A0A1V6M3H8_9BACT</name>
<protein>
    <recommendedName>
        <fullName evidence="4">Signal peptidase I</fullName>
        <ecNumber evidence="3">3.4.21.89</ecNumber>
    </recommendedName>
    <alternativeName>
        <fullName evidence="6">Leader peptidase I</fullName>
    </alternativeName>
</protein>
<proteinExistence type="inferred from homology"/>
<feature type="active site" evidence="7">
    <location>
        <position position="212"/>
    </location>
</feature>
<comment type="catalytic activity">
    <reaction evidence="1">
        <text>Cleavage of hydrophobic, N-terminal signal or leader sequences from secreted and periplasmic proteins.</text>
        <dbReference type="EC" id="3.4.21.89"/>
    </reaction>
</comment>
<feature type="domain" description="Peptidase S26" evidence="9">
    <location>
        <begin position="29"/>
        <end position="65"/>
    </location>
</feature>
<accession>A0A1V6M3H8</accession>
<gene>
    <name evidence="10" type="ORF">BIY37_00875</name>
</gene>
<dbReference type="AlphaFoldDB" id="A0A1V6M3H8"/>
<organism evidence="10 11">
    <name type="scientific">Candidatus Brocadia sapporoensis</name>
    <dbReference type="NCBI Taxonomy" id="392547"/>
    <lineage>
        <taxon>Bacteria</taxon>
        <taxon>Pseudomonadati</taxon>
        <taxon>Planctomycetota</taxon>
        <taxon>Candidatus Brocadiia</taxon>
        <taxon>Candidatus Brocadiales</taxon>
        <taxon>Candidatus Brocadiaceae</taxon>
        <taxon>Candidatus Brocadia</taxon>
    </lineage>
</organism>
<evidence type="ECO:0000256" key="6">
    <source>
        <dbReference type="ARBA" id="ARBA00029906"/>
    </source>
</evidence>
<evidence type="ECO:0000256" key="3">
    <source>
        <dbReference type="ARBA" id="ARBA00013208"/>
    </source>
</evidence>
<dbReference type="Proteomes" id="UP000242219">
    <property type="component" value="Unassembled WGS sequence"/>
</dbReference>
<dbReference type="GO" id="GO:0009003">
    <property type="term" value="F:signal peptidase activity"/>
    <property type="evidence" value="ECO:0007669"/>
    <property type="project" value="UniProtKB-EC"/>
</dbReference>
<dbReference type="EC" id="3.4.21.89" evidence="3"/>
<feature type="domain" description="Peptidase S26" evidence="9">
    <location>
        <begin position="143"/>
        <end position="239"/>
    </location>
</feature>
<evidence type="ECO:0000256" key="5">
    <source>
        <dbReference type="ARBA" id="ARBA00022801"/>
    </source>
</evidence>
<dbReference type="InterPro" id="IPR019533">
    <property type="entry name" value="Peptidase_S26"/>
</dbReference>
<dbReference type="InterPro" id="IPR019758">
    <property type="entry name" value="Pept_S26A_signal_pept_1_CS"/>
</dbReference>
<evidence type="ECO:0000313" key="11">
    <source>
        <dbReference type="Proteomes" id="UP000242219"/>
    </source>
</evidence>
<evidence type="ECO:0000256" key="8">
    <source>
        <dbReference type="SAM" id="Phobius"/>
    </source>
</evidence>
<dbReference type="PANTHER" id="PTHR43390:SF1">
    <property type="entry name" value="CHLOROPLAST PROCESSING PEPTIDASE"/>
    <property type="match status" value="1"/>
</dbReference>
<reference evidence="10 11" key="1">
    <citation type="journal article" date="2016" name="Genome Announc.">
        <title>Draft Genome Sequence of the Anaerobic Ammonium-Oxidizing Bacterium 'Candidatus Brocadia sp. 40'.</title>
        <authorList>
            <person name="Ali M."/>
            <person name="Haroon M.F."/>
            <person name="Narita Y."/>
            <person name="Zhang L."/>
            <person name="Rangel Shaw D."/>
            <person name="Okabe S."/>
            <person name="Saikaly P.E."/>
        </authorList>
    </citation>
    <scope>NUCLEOTIDE SEQUENCE [LARGE SCALE GENOMIC DNA]</scope>
    <source>
        <strain evidence="10 11">40</strain>
    </source>
</reference>
<dbReference type="InterPro" id="IPR019757">
    <property type="entry name" value="Pept_S26A_signal_pept_1_Lys-AS"/>
</dbReference>
<dbReference type="EMBL" id="MJUW02000018">
    <property type="protein sequence ID" value="OQD46866.1"/>
    <property type="molecule type" value="Genomic_DNA"/>
</dbReference>
<evidence type="ECO:0000256" key="2">
    <source>
        <dbReference type="ARBA" id="ARBA00009370"/>
    </source>
</evidence>
<dbReference type="GO" id="GO:0004252">
    <property type="term" value="F:serine-type endopeptidase activity"/>
    <property type="evidence" value="ECO:0007669"/>
    <property type="project" value="InterPro"/>
</dbReference>
<sequence length="505" mass="57724">MRCKVADIKEKQAIIRGNEGEKKKKGKLRENIESIIIAVAVAFAIRYFVVEAFKIPTGSMAPTLLGEHKNVKCPNCSWFFYADRQSENAQCPNCQFEIRLSAYCDVCGSRIRYNWPAWLWRKGYCPKCQVAVSWPDLANRIIHGGNRIVVNKFWYKFKGPQRWDVVVFIYPLYDLTCKNCSTQLPDTEWHEGIRCPRCGLTKFSKQKKNYIKRLVGLPGEKLQIVNGDLYINDKIQRKPAPVQETLWLPVYDSNYPAKEEDAPVWITDGDAWQTHDKSITLDTLSRANPNASLATFGRSISDQNGYNSRTGHTEMGDTKISFDVTLLKGSQLLTLVLEKNNDIFTALIPADNADKKTRLLRNGTIVVEKDIGLQTGHSHKIEFSNVDRMVPLTIDNKEVFAFDYDDGTVPDQRSFETSKICFGGTRIHATFENIKIFHDLYYTSLSSGTWGTTKPVQLGEKDYFMLGDNSRNSNDSRVWKFVPKKNIVGKAFFVFWPLNTIKFIK</sequence>
<dbReference type="PROSITE" id="PS00761">
    <property type="entry name" value="SPASE_I_3"/>
    <property type="match status" value="1"/>
</dbReference>
<evidence type="ECO:0000313" key="10">
    <source>
        <dbReference type="EMBL" id="OQD46866.1"/>
    </source>
</evidence>
<dbReference type="CDD" id="cd06530">
    <property type="entry name" value="S26_SPase_I"/>
    <property type="match status" value="2"/>
</dbReference>
<keyword evidence="8" id="KW-0812">Transmembrane</keyword>
<dbReference type="SUPFAM" id="SSF51306">
    <property type="entry name" value="LexA/Signal peptidase"/>
    <property type="match status" value="2"/>
</dbReference>
<dbReference type="GO" id="GO:0016020">
    <property type="term" value="C:membrane"/>
    <property type="evidence" value="ECO:0007669"/>
    <property type="project" value="InterPro"/>
</dbReference>
<keyword evidence="5" id="KW-0378">Hydrolase</keyword>
<dbReference type="Pfam" id="PF10502">
    <property type="entry name" value="Peptidase_S26"/>
    <property type="match status" value="3"/>
</dbReference>
<evidence type="ECO:0000256" key="7">
    <source>
        <dbReference type="PIRSR" id="PIRSR600223-1"/>
    </source>
</evidence>
<comment type="caution">
    <text evidence="10">The sequence shown here is derived from an EMBL/GenBank/DDBJ whole genome shotgun (WGS) entry which is preliminary data.</text>
</comment>
<comment type="similarity">
    <text evidence="2">Belongs to the peptidase S26 family.</text>
</comment>
<evidence type="ECO:0000256" key="1">
    <source>
        <dbReference type="ARBA" id="ARBA00000677"/>
    </source>
</evidence>
<keyword evidence="11" id="KW-1185">Reference proteome</keyword>